<dbReference type="Gene3D" id="3.40.710.10">
    <property type="entry name" value="DD-peptidase/beta-lactamase superfamily"/>
    <property type="match status" value="1"/>
</dbReference>
<name>A0A552X1S7_9GAMM</name>
<reference evidence="2 3" key="1">
    <citation type="submission" date="2019-07" db="EMBL/GenBank/DDBJ databases">
        <authorList>
            <person name="Yang M."/>
            <person name="Zhao D."/>
            <person name="Xiang H."/>
        </authorList>
    </citation>
    <scope>NUCLEOTIDE SEQUENCE [LARGE SCALE GENOMIC DNA]</scope>
    <source>
        <strain evidence="2 3">IM1326</strain>
    </source>
</reference>
<organism evidence="2 3">
    <name type="scientific">Aliidiomarina halalkaliphila</name>
    <dbReference type="NCBI Taxonomy" id="2593535"/>
    <lineage>
        <taxon>Bacteria</taxon>
        <taxon>Pseudomonadati</taxon>
        <taxon>Pseudomonadota</taxon>
        <taxon>Gammaproteobacteria</taxon>
        <taxon>Alteromonadales</taxon>
        <taxon>Idiomarinaceae</taxon>
        <taxon>Aliidiomarina</taxon>
    </lineage>
</organism>
<dbReference type="OrthoDB" id="119951at2"/>
<dbReference type="PROSITE" id="PS51257">
    <property type="entry name" value="PROKAR_LIPOPROTEIN"/>
    <property type="match status" value="1"/>
</dbReference>
<evidence type="ECO:0000313" key="3">
    <source>
        <dbReference type="Proteomes" id="UP000320359"/>
    </source>
</evidence>
<dbReference type="PANTHER" id="PTHR46825:SF9">
    <property type="entry name" value="BETA-LACTAMASE-RELATED DOMAIN-CONTAINING PROTEIN"/>
    <property type="match status" value="1"/>
</dbReference>
<dbReference type="PANTHER" id="PTHR46825">
    <property type="entry name" value="D-ALANYL-D-ALANINE-CARBOXYPEPTIDASE/ENDOPEPTIDASE AMPH"/>
    <property type="match status" value="1"/>
</dbReference>
<dbReference type="Proteomes" id="UP000320359">
    <property type="component" value="Unassembled WGS sequence"/>
</dbReference>
<accession>A0A552X1S7</accession>
<dbReference type="SUPFAM" id="SSF56601">
    <property type="entry name" value="beta-lactamase/transpeptidase-like"/>
    <property type="match status" value="1"/>
</dbReference>
<proteinExistence type="predicted"/>
<dbReference type="RefSeq" id="WP_143235959.1">
    <property type="nucleotide sequence ID" value="NZ_VJWL01000002.1"/>
</dbReference>
<evidence type="ECO:0000313" key="2">
    <source>
        <dbReference type="EMBL" id="TRW48974.1"/>
    </source>
</evidence>
<comment type="caution">
    <text evidence="2">The sequence shown here is derived from an EMBL/GenBank/DDBJ whole genome shotgun (WGS) entry which is preliminary data.</text>
</comment>
<keyword evidence="3" id="KW-1185">Reference proteome</keyword>
<dbReference type="InterPro" id="IPR001466">
    <property type="entry name" value="Beta-lactam-related"/>
</dbReference>
<feature type="domain" description="Beta-lactamase-related" evidence="1">
    <location>
        <begin position="39"/>
        <end position="353"/>
    </location>
</feature>
<dbReference type="AlphaFoldDB" id="A0A552X1S7"/>
<evidence type="ECO:0000259" key="1">
    <source>
        <dbReference type="Pfam" id="PF00144"/>
    </source>
</evidence>
<dbReference type="Pfam" id="PF00144">
    <property type="entry name" value="Beta-lactamase"/>
    <property type="match status" value="1"/>
</dbReference>
<dbReference type="EMBL" id="VJWL01000002">
    <property type="protein sequence ID" value="TRW48974.1"/>
    <property type="molecule type" value="Genomic_DNA"/>
</dbReference>
<dbReference type="InterPro" id="IPR012338">
    <property type="entry name" value="Beta-lactam/transpept-like"/>
</dbReference>
<protein>
    <submittedName>
        <fullName evidence="2">Beta-lactamase family protein</fullName>
    </submittedName>
</protein>
<sequence>MKPIVLAFLIVLLMSSCSMLSPRSSLSEAQLIHSLDEYVQGIEAQGFSGLIAIYVGDRRLYLRTHGYADREAQRLIDENTVFHLGSVSKSWTAAAILSLVNEEKLSLDDSLRELLPSAVVAEIDESHSSIDIHQLLTHSAGLEDFPVPCSQAEAGHLGRDEFLQHALQVPLKYPSGHQFAYSNAGYDILAAIVEIIENQPFEQVLKTRFFEPLGLTETGTDPGLWSSERIAVGYDQHGKRWGRLHELFWGDHGALWCNRGSGALLSTADELRQWVSALMHNQVVSDALWQHITTSYVDEGTGAYYGYGWSVYETQRFVEIGHTGSLNHILEADVRVYPQTDVIVMVLGNSGEFPATEVLEPILPQVRRWLSGR</sequence>
<dbReference type="InterPro" id="IPR050491">
    <property type="entry name" value="AmpC-like"/>
</dbReference>
<gene>
    <name evidence="2" type="ORF">FM042_08310</name>
</gene>